<keyword evidence="3" id="KW-1185">Reference proteome</keyword>
<keyword evidence="1" id="KW-0812">Transmembrane</keyword>
<evidence type="ECO:0000313" key="3">
    <source>
        <dbReference type="Proteomes" id="UP001279734"/>
    </source>
</evidence>
<protein>
    <submittedName>
        <fullName evidence="2">Uncharacterized protein</fullName>
    </submittedName>
</protein>
<reference evidence="2" key="1">
    <citation type="submission" date="2023-05" db="EMBL/GenBank/DDBJ databases">
        <title>Nepenthes gracilis genome sequencing.</title>
        <authorList>
            <person name="Fukushima K."/>
        </authorList>
    </citation>
    <scope>NUCLEOTIDE SEQUENCE</scope>
    <source>
        <strain evidence="2">SING2019-196</strain>
    </source>
</reference>
<keyword evidence="1" id="KW-0472">Membrane</keyword>
<sequence>MLHDCTLIPPAPPQPTRSKGISVTLLLLYNPLHPWKFPTILILYLPPKLSLLLLLWLVLVNSALDLNKSLSSFEDKLFGGSCSLSPSEIDFISKILWMGFW</sequence>
<organism evidence="2 3">
    <name type="scientific">Nepenthes gracilis</name>
    <name type="common">Slender pitcher plant</name>
    <dbReference type="NCBI Taxonomy" id="150966"/>
    <lineage>
        <taxon>Eukaryota</taxon>
        <taxon>Viridiplantae</taxon>
        <taxon>Streptophyta</taxon>
        <taxon>Embryophyta</taxon>
        <taxon>Tracheophyta</taxon>
        <taxon>Spermatophyta</taxon>
        <taxon>Magnoliopsida</taxon>
        <taxon>eudicotyledons</taxon>
        <taxon>Gunneridae</taxon>
        <taxon>Pentapetalae</taxon>
        <taxon>Caryophyllales</taxon>
        <taxon>Nepenthaceae</taxon>
        <taxon>Nepenthes</taxon>
    </lineage>
</organism>
<keyword evidence="1" id="KW-1133">Transmembrane helix</keyword>
<dbReference type="EMBL" id="BSYO01000002">
    <property type="protein sequence ID" value="GMH00221.1"/>
    <property type="molecule type" value="Genomic_DNA"/>
</dbReference>
<gene>
    <name evidence="2" type="ORF">Nepgr_002060</name>
</gene>
<dbReference type="Proteomes" id="UP001279734">
    <property type="component" value="Unassembled WGS sequence"/>
</dbReference>
<comment type="caution">
    <text evidence="2">The sequence shown here is derived from an EMBL/GenBank/DDBJ whole genome shotgun (WGS) entry which is preliminary data.</text>
</comment>
<accession>A0AAD3P5L4</accession>
<feature type="transmembrane region" description="Helical" evidence="1">
    <location>
        <begin position="37"/>
        <end position="59"/>
    </location>
</feature>
<name>A0AAD3P5L4_NEPGR</name>
<proteinExistence type="predicted"/>
<evidence type="ECO:0000256" key="1">
    <source>
        <dbReference type="SAM" id="Phobius"/>
    </source>
</evidence>
<dbReference type="AlphaFoldDB" id="A0AAD3P5L4"/>
<evidence type="ECO:0000313" key="2">
    <source>
        <dbReference type="EMBL" id="GMH00221.1"/>
    </source>
</evidence>